<dbReference type="PROSITE" id="PS50853">
    <property type="entry name" value="FN3"/>
    <property type="match status" value="1"/>
</dbReference>
<proteinExistence type="predicted"/>
<dbReference type="AlphaFoldDB" id="A0A9J6D8K7"/>
<dbReference type="PANTHER" id="PTHR23278">
    <property type="entry name" value="SIDESTEP PROTEIN"/>
    <property type="match status" value="1"/>
</dbReference>
<comment type="subcellular location">
    <subcellularLocation>
        <location evidence="1">Membrane</location>
        <topology evidence="1">Single-pass membrane protein</topology>
    </subcellularLocation>
</comment>
<dbReference type="InterPro" id="IPR036116">
    <property type="entry name" value="FN3_sf"/>
</dbReference>
<dbReference type="InterPro" id="IPR013162">
    <property type="entry name" value="CD80_C2-set"/>
</dbReference>
<keyword evidence="8" id="KW-1185">Reference proteome</keyword>
<dbReference type="InterPro" id="IPR003599">
    <property type="entry name" value="Ig_sub"/>
</dbReference>
<keyword evidence="2 4" id="KW-0472">Membrane</keyword>
<dbReference type="PANTHER" id="PTHR23278:SF19">
    <property type="entry name" value="OBSCURIN"/>
    <property type="match status" value="1"/>
</dbReference>
<dbReference type="Gene3D" id="2.60.40.10">
    <property type="entry name" value="Immunoglobulins"/>
    <property type="match status" value="3"/>
</dbReference>
<dbReference type="InterPro" id="IPR036179">
    <property type="entry name" value="Ig-like_dom_sf"/>
</dbReference>
<dbReference type="PROSITE" id="PS50835">
    <property type="entry name" value="IG_LIKE"/>
    <property type="match status" value="4"/>
</dbReference>
<reference evidence="7" key="2">
    <citation type="submission" date="2021-09" db="EMBL/GenBank/DDBJ databases">
        <authorList>
            <person name="Jia N."/>
            <person name="Wang J."/>
            <person name="Shi W."/>
            <person name="Du L."/>
            <person name="Sun Y."/>
            <person name="Zhan W."/>
            <person name="Jiang J."/>
            <person name="Wang Q."/>
            <person name="Zhang B."/>
            <person name="Ji P."/>
            <person name="Sakyi L.B."/>
            <person name="Cui X."/>
            <person name="Yuan T."/>
            <person name="Jiang B."/>
            <person name="Yang W."/>
            <person name="Lam T.T.-Y."/>
            <person name="Chang Q."/>
            <person name="Ding S."/>
            <person name="Wang X."/>
            <person name="Zhu J."/>
            <person name="Ruan X."/>
            <person name="Zhao L."/>
            <person name="Wei J."/>
            <person name="Que T."/>
            <person name="Du C."/>
            <person name="Cheng J."/>
            <person name="Dai P."/>
            <person name="Han X."/>
            <person name="Huang E."/>
            <person name="Gao Y."/>
            <person name="Liu J."/>
            <person name="Shao H."/>
            <person name="Ye R."/>
            <person name="Li L."/>
            <person name="Wei W."/>
            <person name="Wang X."/>
            <person name="Wang C."/>
            <person name="Huo Q."/>
            <person name="Li W."/>
            <person name="Guo W."/>
            <person name="Chen H."/>
            <person name="Chen S."/>
            <person name="Zhou L."/>
            <person name="Zhou L."/>
            <person name="Ni X."/>
            <person name="Tian J."/>
            <person name="Zhou Y."/>
            <person name="Sheng Y."/>
            <person name="Liu T."/>
            <person name="Pan Y."/>
            <person name="Xia L."/>
            <person name="Li J."/>
            <person name="Zhao F."/>
            <person name="Cao W."/>
        </authorList>
    </citation>
    <scope>NUCLEOTIDE SEQUENCE</scope>
    <source>
        <strain evidence="7">Rmic-2018</strain>
        <tissue evidence="7">Larvae</tissue>
    </source>
</reference>
<dbReference type="InterPro" id="IPR003961">
    <property type="entry name" value="FN3_dom"/>
</dbReference>
<keyword evidence="3" id="KW-1015">Disulfide bond</keyword>
<dbReference type="SUPFAM" id="SSF48726">
    <property type="entry name" value="Immunoglobulin"/>
    <property type="match status" value="4"/>
</dbReference>
<dbReference type="SMART" id="SM00408">
    <property type="entry name" value="IGc2"/>
    <property type="match status" value="2"/>
</dbReference>
<accession>A0A9J6D8K7</accession>
<sequence>MAATCTYVMGGVGGVGVLDGRAQAMNGRSSYIMSCRRADGERGRGASAHDSPYTWSSSRIRVPISLIRIRGRPAVTGIWVFWVHSNGLEFVKMLTRNDDILNSSGVLDSPRIERDMAYSFEKVAMSFCHDELLPPPSSRGGKGQGRLLCTKCKPEPRVTWRQGSTHLHHVFHRSEQGVKKATLHVRSLRRDHLGAVFTCEATNSNLTRPASTSVTLTMNLKPVRAVIRGKQDFLSAEFRAEVECEAEGSLPPALISWWLDGVRLNTSLAQTRLSAGGNVTTSLLGFVPRARDNGRQLRCVATNPKMPGHEDVADVWLLQVHYKPRVSLAWGNRVNRSSIVQGTDVYFECEVDANPRLIEVSWRFEGHELASRLSNFIVSNQSLALRGVQSSNSGHYSCVAANAEGASESNRVFLRVQHLPVCDPNLRTKYTAGRHEELRVHCSVLADPWNVSFHWSLNGSAGHRRDLQWAVSSTTDPRGLVTSYLRYTPKNESDFGTLSCSARNVIGLMMRPCIIHVVPIGPPMPPQHCNVSNQTMGALRVDCEGGAEPGHSFLLEVHELQRRRLVANLSSPTPSFWVDDVPPGTKYTLLVYSFNGRVRSEPVLLSTHTLTNAAQGFSEPGPPWLVSSNILVSFLVVAVCLLVAIPFIVLIAIKYKAKTPKDREDKQVHQEKHFPGIHIANRRRMLRRPRPIFEKCLLGHRGPAGGRTSLLNVVLGWQHRGLGGDYRLVGWPRPTGNRQLGCFYVAPDRTAGRASSRSPERQWRRRRCSRLRERRNEVVDMERPEEQK</sequence>
<comment type="caution">
    <text evidence="7">The sequence shown here is derived from an EMBL/GenBank/DDBJ whole genome shotgun (WGS) entry which is preliminary data.</text>
</comment>
<name>A0A9J6D8K7_RHIMP</name>
<evidence type="ECO:0000259" key="5">
    <source>
        <dbReference type="PROSITE" id="PS50835"/>
    </source>
</evidence>
<dbReference type="CDD" id="cd00063">
    <property type="entry name" value="FN3"/>
    <property type="match status" value="1"/>
</dbReference>
<evidence type="ECO:0000256" key="2">
    <source>
        <dbReference type="ARBA" id="ARBA00023136"/>
    </source>
</evidence>
<protein>
    <recommendedName>
        <fullName evidence="9">Sidestep protein</fullName>
    </recommendedName>
</protein>
<dbReference type="CDD" id="cd00096">
    <property type="entry name" value="Ig"/>
    <property type="match status" value="1"/>
</dbReference>
<dbReference type="GO" id="GO:0016020">
    <property type="term" value="C:membrane"/>
    <property type="evidence" value="ECO:0007669"/>
    <property type="project" value="UniProtKB-SubCell"/>
</dbReference>
<evidence type="ECO:0008006" key="9">
    <source>
        <dbReference type="Google" id="ProtNLM"/>
    </source>
</evidence>
<feature type="domain" description="Ig-like" evidence="5">
    <location>
        <begin position="222"/>
        <end position="313"/>
    </location>
</feature>
<evidence type="ECO:0000313" key="7">
    <source>
        <dbReference type="EMBL" id="KAH8018362.1"/>
    </source>
</evidence>
<keyword evidence="4" id="KW-0812">Transmembrane</keyword>
<feature type="domain" description="Ig-like" evidence="5">
    <location>
        <begin position="324"/>
        <end position="413"/>
    </location>
</feature>
<evidence type="ECO:0000313" key="8">
    <source>
        <dbReference type="Proteomes" id="UP000821866"/>
    </source>
</evidence>
<dbReference type="InterPro" id="IPR003598">
    <property type="entry name" value="Ig_sub2"/>
</dbReference>
<feature type="domain" description="Ig-like" evidence="5">
    <location>
        <begin position="110"/>
        <end position="215"/>
    </location>
</feature>
<feature type="domain" description="Fibronectin type-III" evidence="6">
    <location>
        <begin position="522"/>
        <end position="614"/>
    </location>
</feature>
<dbReference type="EMBL" id="JABSTU010000010">
    <property type="protein sequence ID" value="KAH8018362.1"/>
    <property type="molecule type" value="Genomic_DNA"/>
</dbReference>
<reference evidence="7" key="1">
    <citation type="journal article" date="2020" name="Cell">
        <title>Large-Scale Comparative Analyses of Tick Genomes Elucidate Their Genetic Diversity and Vector Capacities.</title>
        <authorList>
            <consortium name="Tick Genome and Microbiome Consortium (TIGMIC)"/>
            <person name="Jia N."/>
            <person name="Wang J."/>
            <person name="Shi W."/>
            <person name="Du L."/>
            <person name="Sun Y."/>
            <person name="Zhan W."/>
            <person name="Jiang J.F."/>
            <person name="Wang Q."/>
            <person name="Zhang B."/>
            <person name="Ji P."/>
            <person name="Bell-Sakyi L."/>
            <person name="Cui X.M."/>
            <person name="Yuan T.T."/>
            <person name="Jiang B.G."/>
            <person name="Yang W.F."/>
            <person name="Lam T.T."/>
            <person name="Chang Q.C."/>
            <person name="Ding S.J."/>
            <person name="Wang X.J."/>
            <person name="Zhu J.G."/>
            <person name="Ruan X.D."/>
            <person name="Zhao L."/>
            <person name="Wei J.T."/>
            <person name="Ye R.Z."/>
            <person name="Que T.C."/>
            <person name="Du C.H."/>
            <person name="Zhou Y.H."/>
            <person name="Cheng J.X."/>
            <person name="Dai P.F."/>
            <person name="Guo W.B."/>
            <person name="Han X.H."/>
            <person name="Huang E.J."/>
            <person name="Li L.F."/>
            <person name="Wei W."/>
            <person name="Gao Y.C."/>
            <person name="Liu J.Z."/>
            <person name="Shao H.Z."/>
            <person name="Wang X."/>
            <person name="Wang C.C."/>
            <person name="Yang T.C."/>
            <person name="Huo Q.B."/>
            <person name="Li W."/>
            <person name="Chen H.Y."/>
            <person name="Chen S.E."/>
            <person name="Zhou L.G."/>
            <person name="Ni X.B."/>
            <person name="Tian J.H."/>
            <person name="Sheng Y."/>
            <person name="Liu T."/>
            <person name="Pan Y.S."/>
            <person name="Xia L.Y."/>
            <person name="Li J."/>
            <person name="Zhao F."/>
            <person name="Cao W.C."/>
        </authorList>
    </citation>
    <scope>NUCLEOTIDE SEQUENCE</scope>
    <source>
        <strain evidence="7">Rmic-2018</strain>
    </source>
</reference>
<dbReference type="SMART" id="SM00409">
    <property type="entry name" value="IG"/>
    <property type="match status" value="3"/>
</dbReference>
<dbReference type="Pfam" id="PF13927">
    <property type="entry name" value="Ig_3"/>
    <property type="match status" value="1"/>
</dbReference>
<organism evidence="7 8">
    <name type="scientific">Rhipicephalus microplus</name>
    <name type="common">Cattle tick</name>
    <name type="synonym">Boophilus microplus</name>
    <dbReference type="NCBI Taxonomy" id="6941"/>
    <lineage>
        <taxon>Eukaryota</taxon>
        <taxon>Metazoa</taxon>
        <taxon>Ecdysozoa</taxon>
        <taxon>Arthropoda</taxon>
        <taxon>Chelicerata</taxon>
        <taxon>Arachnida</taxon>
        <taxon>Acari</taxon>
        <taxon>Parasitiformes</taxon>
        <taxon>Ixodida</taxon>
        <taxon>Ixodoidea</taxon>
        <taxon>Ixodidae</taxon>
        <taxon>Rhipicephalinae</taxon>
        <taxon>Rhipicephalus</taxon>
        <taxon>Boophilus</taxon>
    </lineage>
</organism>
<evidence type="ECO:0000256" key="4">
    <source>
        <dbReference type="SAM" id="Phobius"/>
    </source>
</evidence>
<dbReference type="VEuPathDB" id="VectorBase:LOC119176882"/>
<dbReference type="SUPFAM" id="SSF49265">
    <property type="entry name" value="Fibronectin type III"/>
    <property type="match status" value="1"/>
</dbReference>
<evidence type="ECO:0000259" key="6">
    <source>
        <dbReference type="PROSITE" id="PS50853"/>
    </source>
</evidence>
<gene>
    <name evidence="7" type="ORF">HPB51_003532</name>
</gene>
<dbReference type="InterPro" id="IPR007110">
    <property type="entry name" value="Ig-like_dom"/>
</dbReference>
<keyword evidence="4" id="KW-1133">Transmembrane helix</keyword>
<dbReference type="Pfam" id="PF08205">
    <property type="entry name" value="C2-set_2"/>
    <property type="match status" value="1"/>
</dbReference>
<feature type="domain" description="Ig-like" evidence="5">
    <location>
        <begin position="424"/>
        <end position="504"/>
    </location>
</feature>
<dbReference type="Proteomes" id="UP000821866">
    <property type="component" value="Chromosome 8"/>
</dbReference>
<feature type="transmembrane region" description="Helical" evidence="4">
    <location>
        <begin position="630"/>
        <end position="653"/>
    </location>
</feature>
<evidence type="ECO:0000256" key="3">
    <source>
        <dbReference type="ARBA" id="ARBA00023157"/>
    </source>
</evidence>
<dbReference type="InterPro" id="IPR013783">
    <property type="entry name" value="Ig-like_fold"/>
</dbReference>
<evidence type="ECO:0000256" key="1">
    <source>
        <dbReference type="ARBA" id="ARBA00004167"/>
    </source>
</evidence>